<keyword evidence="1" id="KW-0472">Membrane</keyword>
<dbReference type="EnsemblMetazoa" id="GBRI044721-RA">
    <property type="protein sequence ID" value="GBRI044721-PA"/>
    <property type="gene ID" value="GBRI044721"/>
</dbReference>
<evidence type="ECO:0000313" key="3">
    <source>
        <dbReference type="Proteomes" id="UP000091820"/>
    </source>
</evidence>
<sequence length="137" mass="15581">MRPIMGDATKSRFSNCNLWHLIKISLIIRHHLTKIQLSMSALKESFFEKFLQGARDRPVIYTDSVIKLRKAFITSSGVAIPIIPYALIVFGTSHTKKTYTRVTLTSMNIISNLSNLSFSFFLCVSLLSHKQLQTQFA</sequence>
<dbReference type="VEuPathDB" id="VectorBase:GBRI044721"/>
<reference evidence="2" key="2">
    <citation type="submission" date="2020-05" db="UniProtKB">
        <authorList>
            <consortium name="EnsemblMetazoa"/>
        </authorList>
    </citation>
    <scope>IDENTIFICATION</scope>
    <source>
        <strain evidence="2">IAEA</strain>
    </source>
</reference>
<accession>A0A1A9X599</accession>
<reference evidence="3" key="1">
    <citation type="submission" date="2014-03" db="EMBL/GenBank/DDBJ databases">
        <authorList>
            <person name="Aksoy S."/>
            <person name="Warren W."/>
            <person name="Wilson R.K."/>
        </authorList>
    </citation>
    <scope>NUCLEOTIDE SEQUENCE [LARGE SCALE GENOMIC DNA]</scope>
    <source>
        <strain evidence="3">IAEA</strain>
    </source>
</reference>
<keyword evidence="1" id="KW-0812">Transmembrane</keyword>
<organism evidence="2 3">
    <name type="scientific">Glossina brevipalpis</name>
    <dbReference type="NCBI Taxonomy" id="37001"/>
    <lineage>
        <taxon>Eukaryota</taxon>
        <taxon>Metazoa</taxon>
        <taxon>Ecdysozoa</taxon>
        <taxon>Arthropoda</taxon>
        <taxon>Hexapoda</taxon>
        <taxon>Insecta</taxon>
        <taxon>Pterygota</taxon>
        <taxon>Neoptera</taxon>
        <taxon>Endopterygota</taxon>
        <taxon>Diptera</taxon>
        <taxon>Brachycera</taxon>
        <taxon>Muscomorpha</taxon>
        <taxon>Hippoboscoidea</taxon>
        <taxon>Glossinidae</taxon>
        <taxon>Glossina</taxon>
    </lineage>
</organism>
<feature type="transmembrane region" description="Helical" evidence="1">
    <location>
        <begin position="71"/>
        <end position="89"/>
    </location>
</feature>
<dbReference type="AlphaFoldDB" id="A0A1A9X599"/>
<proteinExistence type="predicted"/>
<dbReference type="Proteomes" id="UP000091820">
    <property type="component" value="Unassembled WGS sequence"/>
</dbReference>
<keyword evidence="1" id="KW-1133">Transmembrane helix</keyword>
<evidence type="ECO:0000313" key="2">
    <source>
        <dbReference type="EnsemblMetazoa" id="GBRI044721-PA"/>
    </source>
</evidence>
<keyword evidence="3" id="KW-1185">Reference proteome</keyword>
<name>A0A1A9X599_9MUSC</name>
<evidence type="ECO:0000256" key="1">
    <source>
        <dbReference type="SAM" id="Phobius"/>
    </source>
</evidence>
<protein>
    <submittedName>
        <fullName evidence="2">Uncharacterized protein</fullName>
    </submittedName>
</protein>
<feature type="transmembrane region" description="Helical" evidence="1">
    <location>
        <begin position="109"/>
        <end position="127"/>
    </location>
</feature>